<dbReference type="PROSITE" id="PS50950">
    <property type="entry name" value="ZF_THAP"/>
    <property type="match status" value="1"/>
</dbReference>
<evidence type="ECO:0000313" key="7">
    <source>
        <dbReference type="EMBL" id="ESO01884.1"/>
    </source>
</evidence>
<dbReference type="InterPro" id="IPR021896">
    <property type="entry name" value="THAP9-like_HTH"/>
</dbReference>
<dbReference type="InterPro" id="IPR006612">
    <property type="entry name" value="THAP_Znf"/>
</dbReference>
<evidence type="ECO:0000256" key="3">
    <source>
        <dbReference type="ARBA" id="ARBA00022833"/>
    </source>
</evidence>
<dbReference type="eggNOG" id="ENOG502TKM6">
    <property type="taxonomic scope" value="Eukaryota"/>
</dbReference>
<evidence type="ECO:0000256" key="4">
    <source>
        <dbReference type="ARBA" id="ARBA00023125"/>
    </source>
</evidence>
<dbReference type="AlphaFoldDB" id="T1ER28"/>
<reference evidence="7 9" key="2">
    <citation type="journal article" date="2013" name="Nature">
        <title>Insights into bilaterian evolution from three spiralian genomes.</title>
        <authorList>
            <person name="Simakov O."/>
            <person name="Marletaz F."/>
            <person name="Cho S.J."/>
            <person name="Edsinger-Gonzales E."/>
            <person name="Havlak P."/>
            <person name="Hellsten U."/>
            <person name="Kuo D.H."/>
            <person name="Larsson T."/>
            <person name="Lv J."/>
            <person name="Arendt D."/>
            <person name="Savage R."/>
            <person name="Osoegawa K."/>
            <person name="de Jong P."/>
            <person name="Grimwood J."/>
            <person name="Chapman J.A."/>
            <person name="Shapiro H."/>
            <person name="Aerts A."/>
            <person name="Otillar R.P."/>
            <person name="Terry A.Y."/>
            <person name="Boore J.L."/>
            <person name="Grigoriev I.V."/>
            <person name="Lindberg D.R."/>
            <person name="Seaver E.C."/>
            <person name="Weisblat D.A."/>
            <person name="Putnam N.H."/>
            <person name="Rokhsar D.S."/>
        </authorList>
    </citation>
    <scope>NUCLEOTIDE SEQUENCE</scope>
</reference>
<organism evidence="8 9">
    <name type="scientific">Helobdella robusta</name>
    <name type="common">Californian leech</name>
    <dbReference type="NCBI Taxonomy" id="6412"/>
    <lineage>
        <taxon>Eukaryota</taxon>
        <taxon>Metazoa</taxon>
        <taxon>Spiralia</taxon>
        <taxon>Lophotrochozoa</taxon>
        <taxon>Annelida</taxon>
        <taxon>Clitellata</taxon>
        <taxon>Hirudinea</taxon>
        <taxon>Rhynchobdellida</taxon>
        <taxon>Glossiphoniidae</taxon>
        <taxon>Helobdella</taxon>
    </lineage>
</organism>
<protein>
    <recommendedName>
        <fullName evidence="6">THAP-type domain-containing protein</fullName>
    </recommendedName>
</protein>
<dbReference type="KEGG" id="hro:HELRODRAFT_161075"/>
<keyword evidence="1" id="KW-0479">Metal-binding</keyword>
<dbReference type="RefSeq" id="XP_009019292.1">
    <property type="nucleotide sequence ID" value="XM_009021044.1"/>
</dbReference>
<evidence type="ECO:0000256" key="5">
    <source>
        <dbReference type="PROSITE-ProRule" id="PRU00309"/>
    </source>
</evidence>
<dbReference type="EMBL" id="KB096742">
    <property type="protein sequence ID" value="ESO01884.1"/>
    <property type="molecule type" value="Genomic_DNA"/>
</dbReference>
<reference evidence="8" key="3">
    <citation type="submission" date="2015-06" db="UniProtKB">
        <authorList>
            <consortium name="EnsemblMetazoa"/>
        </authorList>
    </citation>
    <scope>IDENTIFICATION</scope>
</reference>
<dbReference type="GeneID" id="20199028"/>
<evidence type="ECO:0000256" key="2">
    <source>
        <dbReference type="ARBA" id="ARBA00022771"/>
    </source>
</evidence>
<dbReference type="HOGENOM" id="CLU_1612614_0_0_1"/>
<sequence>MQNDWIKCIRQEINDFKWLPSKNARICSDHFCNKDYKGYDGERKVMLKKAFPCFQFKKIRTYDSDQKSFALTLHLYGHKAYDYLWTNGLHLPHTRTLRKYNCGIYRKYLKNSKIAYFDRKFPKELKIDQKHRYLNSYQILNLYGNYYPRDMHIAAFQHRKVYKEA</sequence>
<proteinExistence type="predicted"/>
<reference evidence="9" key="1">
    <citation type="submission" date="2012-12" db="EMBL/GenBank/DDBJ databases">
        <authorList>
            <person name="Hellsten U."/>
            <person name="Grimwood J."/>
            <person name="Chapman J.A."/>
            <person name="Shapiro H."/>
            <person name="Aerts A."/>
            <person name="Otillar R.P."/>
            <person name="Terry A.Y."/>
            <person name="Boore J.L."/>
            <person name="Simakov O."/>
            <person name="Marletaz F."/>
            <person name="Cho S.-J."/>
            <person name="Edsinger-Gonzales E."/>
            <person name="Havlak P."/>
            <person name="Kuo D.-H."/>
            <person name="Larsson T."/>
            <person name="Lv J."/>
            <person name="Arendt D."/>
            <person name="Savage R."/>
            <person name="Osoegawa K."/>
            <person name="de Jong P."/>
            <person name="Lindberg D.R."/>
            <person name="Seaver E.C."/>
            <person name="Weisblat D.A."/>
            <person name="Putnam N.H."/>
            <person name="Grigoriev I.V."/>
            <person name="Rokhsar D.S."/>
        </authorList>
    </citation>
    <scope>NUCLEOTIDE SEQUENCE</scope>
</reference>
<dbReference type="GO" id="GO:0003677">
    <property type="term" value="F:DNA binding"/>
    <property type="evidence" value="ECO:0007669"/>
    <property type="project" value="UniProtKB-UniRule"/>
</dbReference>
<gene>
    <name evidence="8" type="primary">20199028</name>
    <name evidence="7" type="ORF">HELRODRAFT_161075</name>
</gene>
<accession>T1ER28</accession>
<dbReference type="InParanoid" id="T1ER28"/>
<dbReference type="EMBL" id="AMQM01000744">
    <property type="status" value="NOT_ANNOTATED_CDS"/>
    <property type="molecule type" value="Genomic_DNA"/>
</dbReference>
<dbReference type="EnsemblMetazoa" id="HelroT161075">
    <property type="protein sequence ID" value="HelroP161075"/>
    <property type="gene ID" value="HelroG161075"/>
</dbReference>
<evidence type="ECO:0000259" key="6">
    <source>
        <dbReference type="PROSITE" id="PS50950"/>
    </source>
</evidence>
<dbReference type="GO" id="GO:0008270">
    <property type="term" value="F:zinc ion binding"/>
    <property type="evidence" value="ECO:0007669"/>
    <property type="project" value="UniProtKB-KW"/>
</dbReference>
<keyword evidence="2 5" id="KW-0863">Zinc-finger</keyword>
<name>T1ER28_HELRO</name>
<dbReference type="Proteomes" id="UP000015101">
    <property type="component" value="Unassembled WGS sequence"/>
</dbReference>
<dbReference type="Pfam" id="PF12017">
    <property type="entry name" value="Tnp_P_element"/>
    <property type="match status" value="1"/>
</dbReference>
<keyword evidence="3" id="KW-0862">Zinc</keyword>
<feature type="domain" description="THAP-type" evidence="6">
    <location>
        <begin position="1"/>
        <end position="55"/>
    </location>
</feature>
<evidence type="ECO:0000313" key="9">
    <source>
        <dbReference type="Proteomes" id="UP000015101"/>
    </source>
</evidence>
<keyword evidence="9" id="KW-1185">Reference proteome</keyword>
<dbReference type="OrthoDB" id="6159136at2759"/>
<evidence type="ECO:0000313" key="8">
    <source>
        <dbReference type="EnsemblMetazoa" id="HelroP161075"/>
    </source>
</evidence>
<evidence type="ECO:0000256" key="1">
    <source>
        <dbReference type="ARBA" id="ARBA00022723"/>
    </source>
</evidence>
<keyword evidence="4 5" id="KW-0238">DNA-binding</keyword>
<dbReference type="CTD" id="20199028"/>